<evidence type="ECO:0000256" key="8">
    <source>
        <dbReference type="ARBA" id="ARBA00022741"/>
    </source>
</evidence>
<keyword evidence="11 13" id="KW-0443">Lipid metabolism</keyword>
<keyword evidence="5 13" id="KW-0444">Lipid biosynthesis</keyword>
<evidence type="ECO:0000256" key="5">
    <source>
        <dbReference type="ARBA" id="ARBA00022516"/>
    </source>
</evidence>
<keyword evidence="8 13" id="KW-0547">Nucleotide-binding</keyword>
<evidence type="ECO:0000256" key="6">
    <source>
        <dbReference type="ARBA" id="ARBA00022556"/>
    </source>
</evidence>
<dbReference type="AlphaFoldDB" id="A0A437RFK9"/>
<comment type="function">
    <text evidence="1 13">Transfers the gamma-phosphate of ATP to the 4'-position of a tetraacyldisaccharide 1-phosphate intermediate (termed DS-1-P) to form tetraacyldisaccharide 1,4'-bis-phosphate (lipid IVA).</text>
</comment>
<evidence type="ECO:0000256" key="1">
    <source>
        <dbReference type="ARBA" id="ARBA00002274"/>
    </source>
</evidence>
<dbReference type="SUPFAM" id="SSF52540">
    <property type="entry name" value="P-loop containing nucleoside triphosphate hydrolases"/>
    <property type="match status" value="1"/>
</dbReference>
<keyword evidence="7 13" id="KW-0808">Transferase</keyword>
<sequence>MTAPRPRGLAASIEARLQRSWWRPRPDALACLLWPATLPYRLLAALVKLRTPAARVLPVPVLVVGNHVVGGAGKTPTVMALVQALQARGHRPGVISRGHGRSGAAPMAVNAGAEVSEVGDEPLLIQRQCGVPVWVGRQRDVAAMALCAAHPEVDVLVSDDGLQHLALARQAELVVFDERGIGNGLLLPAGPLREPVPEATPGNRRVLYTAGRASTRLPGALAQRQLQLAWPLEAWRTGKREAALPLSALRGRPLLAAAGLAAPGKFFGMLGAAGLQFTPLPLPDHHPYATLPWPADTADVLVTEKDAVKLLARPLGATRVWVLPLDFQVPESLVADLSALLFPPQRPKPTAP</sequence>
<protein>
    <recommendedName>
        <fullName evidence="4 13">Tetraacyldisaccharide 4'-kinase</fullName>
        <ecNumber evidence="3 13">2.7.1.130</ecNumber>
    </recommendedName>
    <alternativeName>
        <fullName evidence="12 13">Lipid A 4'-kinase</fullName>
    </alternativeName>
</protein>
<dbReference type="EMBL" id="SACR01000004">
    <property type="protein sequence ID" value="RVU45560.1"/>
    <property type="molecule type" value="Genomic_DNA"/>
</dbReference>
<dbReference type="GO" id="GO:0009029">
    <property type="term" value="F:lipid-A 4'-kinase activity"/>
    <property type="evidence" value="ECO:0007669"/>
    <property type="project" value="UniProtKB-UniRule"/>
</dbReference>
<evidence type="ECO:0000313" key="15">
    <source>
        <dbReference type="Proteomes" id="UP000285575"/>
    </source>
</evidence>
<dbReference type="Proteomes" id="UP000285575">
    <property type="component" value="Unassembled WGS sequence"/>
</dbReference>
<dbReference type="GO" id="GO:0005886">
    <property type="term" value="C:plasma membrane"/>
    <property type="evidence" value="ECO:0007669"/>
    <property type="project" value="TreeGrafter"/>
</dbReference>
<evidence type="ECO:0000256" key="3">
    <source>
        <dbReference type="ARBA" id="ARBA00012071"/>
    </source>
</evidence>
<accession>A0A437RFK9</accession>
<evidence type="ECO:0000256" key="9">
    <source>
        <dbReference type="ARBA" id="ARBA00022777"/>
    </source>
</evidence>
<dbReference type="InterPro" id="IPR027417">
    <property type="entry name" value="P-loop_NTPase"/>
</dbReference>
<dbReference type="RefSeq" id="WP_128229649.1">
    <property type="nucleotide sequence ID" value="NZ_SACR01000004.1"/>
</dbReference>
<feature type="binding site" evidence="13">
    <location>
        <begin position="68"/>
        <end position="75"/>
    </location>
    <ligand>
        <name>ATP</name>
        <dbReference type="ChEBI" id="CHEBI:30616"/>
    </ligand>
</feature>
<dbReference type="InterPro" id="IPR003758">
    <property type="entry name" value="LpxK"/>
</dbReference>
<comment type="pathway">
    <text evidence="2 13">Glycolipid biosynthesis; lipid IV(A) biosynthesis; lipid IV(A) from (3R)-3-hydroxytetradecanoyl-[acyl-carrier-protein] and UDP-N-acetyl-alpha-D-glucosamine: step 6/6.</text>
</comment>
<evidence type="ECO:0000256" key="12">
    <source>
        <dbReference type="ARBA" id="ARBA00029757"/>
    </source>
</evidence>
<comment type="similarity">
    <text evidence="13">Belongs to the LpxK family.</text>
</comment>
<evidence type="ECO:0000256" key="4">
    <source>
        <dbReference type="ARBA" id="ARBA00016436"/>
    </source>
</evidence>
<dbReference type="PANTHER" id="PTHR42724:SF1">
    <property type="entry name" value="TETRAACYLDISACCHARIDE 4'-KINASE, MITOCHONDRIAL-RELATED"/>
    <property type="match status" value="1"/>
</dbReference>
<dbReference type="NCBIfam" id="TIGR00682">
    <property type="entry name" value="lpxK"/>
    <property type="match status" value="1"/>
</dbReference>
<proteinExistence type="inferred from homology"/>
<dbReference type="PANTHER" id="PTHR42724">
    <property type="entry name" value="TETRAACYLDISACCHARIDE 4'-KINASE"/>
    <property type="match status" value="1"/>
</dbReference>
<keyword evidence="10 13" id="KW-0067">ATP-binding</keyword>
<dbReference type="HAMAP" id="MF_00409">
    <property type="entry name" value="LpxK"/>
    <property type="match status" value="1"/>
</dbReference>
<evidence type="ECO:0000313" key="14">
    <source>
        <dbReference type="EMBL" id="RVU45560.1"/>
    </source>
</evidence>
<dbReference type="OrthoDB" id="9766423at2"/>
<dbReference type="GO" id="GO:0009244">
    <property type="term" value="P:lipopolysaccharide core region biosynthetic process"/>
    <property type="evidence" value="ECO:0007669"/>
    <property type="project" value="TreeGrafter"/>
</dbReference>
<gene>
    <name evidence="13" type="primary">lpxK</name>
    <name evidence="14" type="ORF">EOE66_15750</name>
</gene>
<evidence type="ECO:0000256" key="11">
    <source>
        <dbReference type="ARBA" id="ARBA00023098"/>
    </source>
</evidence>
<reference evidence="14 15" key="1">
    <citation type="submission" date="2019-01" db="EMBL/GenBank/DDBJ databases">
        <authorList>
            <person name="Chen W.-M."/>
        </authorList>
    </citation>
    <scope>NUCLEOTIDE SEQUENCE [LARGE SCALE GENOMIC DNA]</scope>
    <source>
        <strain evidence="14 15">KYPY4</strain>
    </source>
</reference>
<evidence type="ECO:0000256" key="2">
    <source>
        <dbReference type="ARBA" id="ARBA00004870"/>
    </source>
</evidence>
<keyword evidence="6 13" id="KW-0441">Lipid A biosynthesis</keyword>
<dbReference type="GO" id="GO:0005524">
    <property type="term" value="F:ATP binding"/>
    <property type="evidence" value="ECO:0007669"/>
    <property type="project" value="UniProtKB-UniRule"/>
</dbReference>
<dbReference type="GO" id="GO:0009245">
    <property type="term" value="P:lipid A biosynthetic process"/>
    <property type="evidence" value="ECO:0007669"/>
    <property type="project" value="UniProtKB-UniRule"/>
</dbReference>
<evidence type="ECO:0000256" key="10">
    <source>
        <dbReference type="ARBA" id="ARBA00022840"/>
    </source>
</evidence>
<dbReference type="UniPathway" id="UPA00359">
    <property type="reaction ID" value="UER00482"/>
</dbReference>
<evidence type="ECO:0000256" key="13">
    <source>
        <dbReference type="HAMAP-Rule" id="MF_00409"/>
    </source>
</evidence>
<dbReference type="EC" id="2.7.1.130" evidence="3 13"/>
<dbReference type="Pfam" id="PF02606">
    <property type="entry name" value="LpxK"/>
    <property type="match status" value="1"/>
</dbReference>
<keyword evidence="15" id="KW-1185">Reference proteome</keyword>
<name>A0A437RFK9_9BURK</name>
<organism evidence="14 15">
    <name type="scientific">Rubrivivax rivuli</name>
    <dbReference type="NCBI Taxonomy" id="1862385"/>
    <lineage>
        <taxon>Bacteria</taxon>
        <taxon>Pseudomonadati</taxon>
        <taxon>Pseudomonadota</taxon>
        <taxon>Betaproteobacteria</taxon>
        <taxon>Burkholderiales</taxon>
        <taxon>Sphaerotilaceae</taxon>
        <taxon>Rubrivivax</taxon>
    </lineage>
</organism>
<keyword evidence="9 13" id="KW-0418">Kinase</keyword>
<comment type="caution">
    <text evidence="14">The sequence shown here is derived from an EMBL/GenBank/DDBJ whole genome shotgun (WGS) entry which is preliminary data.</text>
</comment>
<comment type="catalytic activity">
    <reaction evidence="13">
        <text>a lipid A disaccharide + ATP = a lipid IVA + ADP + H(+)</text>
        <dbReference type="Rhea" id="RHEA:67840"/>
        <dbReference type="ChEBI" id="CHEBI:15378"/>
        <dbReference type="ChEBI" id="CHEBI:30616"/>
        <dbReference type="ChEBI" id="CHEBI:176343"/>
        <dbReference type="ChEBI" id="CHEBI:176425"/>
        <dbReference type="ChEBI" id="CHEBI:456216"/>
        <dbReference type="EC" id="2.7.1.130"/>
    </reaction>
</comment>
<evidence type="ECO:0000256" key="7">
    <source>
        <dbReference type="ARBA" id="ARBA00022679"/>
    </source>
</evidence>